<reference evidence="1" key="1">
    <citation type="submission" date="2023-03" db="EMBL/GenBank/DDBJ databases">
        <title>Massive genome expansion in bonnet fungi (Mycena s.s.) driven by repeated elements and novel gene families across ecological guilds.</title>
        <authorList>
            <consortium name="Lawrence Berkeley National Laboratory"/>
            <person name="Harder C.B."/>
            <person name="Miyauchi S."/>
            <person name="Viragh M."/>
            <person name="Kuo A."/>
            <person name="Thoen E."/>
            <person name="Andreopoulos B."/>
            <person name="Lu D."/>
            <person name="Skrede I."/>
            <person name="Drula E."/>
            <person name="Henrissat B."/>
            <person name="Morin E."/>
            <person name="Kohler A."/>
            <person name="Barry K."/>
            <person name="LaButti K."/>
            <person name="Morin E."/>
            <person name="Salamov A."/>
            <person name="Lipzen A."/>
            <person name="Mereny Z."/>
            <person name="Hegedus B."/>
            <person name="Baldrian P."/>
            <person name="Stursova M."/>
            <person name="Weitz H."/>
            <person name="Taylor A."/>
            <person name="Grigoriev I.V."/>
            <person name="Nagy L.G."/>
            <person name="Martin F."/>
            <person name="Kauserud H."/>
        </authorList>
    </citation>
    <scope>NUCLEOTIDE SEQUENCE</scope>
    <source>
        <strain evidence="1">9284</strain>
    </source>
</reference>
<dbReference type="AlphaFoldDB" id="A0AAD7C7R3"/>
<protein>
    <submittedName>
        <fullName evidence="1">Uncharacterized protein</fullName>
    </submittedName>
</protein>
<proteinExistence type="predicted"/>
<evidence type="ECO:0000313" key="1">
    <source>
        <dbReference type="EMBL" id="KAJ7641563.1"/>
    </source>
</evidence>
<sequence>MSSTDDTRAAIRKTITSFLDAYIAAVEQPDKSSELLMRDLTPSCMRFIRPAAMVRSFGLDPAKGEDRDTYAARMKGELLILATARINIVKDSVIIDAENSCAAFRSEHWLTLKGRPETMLEFAWFMDFDKDAKIEKIVQVIDLAECVKYVETMKEVAKELGGLA</sequence>
<comment type="caution">
    <text evidence="1">The sequence shown here is derived from an EMBL/GenBank/DDBJ whole genome shotgun (WGS) entry which is preliminary data.</text>
</comment>
<gene>
    <name evidence="1" type="ORF">FB45DRAFT_900505</name>
</gene>
<name>A0AAD7C7R3_9AGAR</name>
<accession>A0AAD7C7R3</accession>
<keyword evidence="2" id="KW-1185">Reference proteome</keyword>
<dbReference type="Proteomes" id="UP001221142">
    <property type="component" value="Unassembled WGS sequence"/>
</dbReference>
<dbReference type="EMBL" id="JARKIF010000004">
    <property type="protein sequence ID" value="KAJ7641563.1"/>
    <property type="molecule type" value="Genomic_DNA"/>
</dbReference>
<organism evidence="1 2">
    <name type="scientific">Roridomyces roridus</name>
    <dbReference type="NCBI Taxonomy" id="1738132"/>
    <lineage>
        <taxon>Eukaryota</taxon>
        <taxon>Fungi</taxon>
        <taxon>Dikarya</taxon>
        <taxon>Basidiomycota</taxon>
        <taxon>Agaricomycotina</taxon>
        <taxon>Agaricomycetes</taxon>
        <taxon>Agaricomycetidae</taxon>
        <taxon>Agaricales</taxon>
        <taxon>Marasmiineae</taxon>
        <taxon>Mycenaceae</taxon>
        <taxon>Roridomyces</taxon>
    </lineage>
</organism>
<evidence type="ECO:0000313" key="2">
    <source>
        <dbReference type="Proteomes" id="UP001221142"/>
    </source>
</evidence>